<dbReference type="Proteomes" id="UP000030746">
    <property type="component" value="Unassembled WGS sequence"/>
</dbReference>
<reference evidence="1 2" key="1">
    <citation type="journal article" date="2013" name="Nature">
        <title>Insights into bilaterian evolution from three spiralian genomes.</title>
        <authorList>
            <person name="Simakov O."/>
            <person name="Marletaz F."/>
            <person name="Cho S.J."/>
            <person name="Edsinger-Gonzales E."/>
            <person name="Havlak P."/>
            <person name="Hellsten U."/>
            <person name="Kuo D.H."/>
            <person name="Larsson T."/>
            <person name="Lv J."/>
            <person name="Arendt D."/>
            <person name="Savage R."/>
            <person name="Osoegawa K."/>
            <person name="de Jong P."/>
            <person name="Grimwood J."/>
            <person name="Chapman J.A."/>
            <person name="Shapiro H."/>
            <person name="Aerts A."/>
            <person name="Otillar R.P."/>
            <person name="Terry A.Y."/>
            <person name="Boore J.L."/>
            <person name="Grigoriev I.V."/>
            <person name="Lindberg D.R."/>
            <person name="Seaver E.C."/>
            <person name="Weisblat D.A."/>
            <person name="Putnam N.H."/>
            <person name="Rokhsar D.S."/>
        </authorList>
    </citation>
    <scope>NUCLEOTIDE SEQUENCE [LARGE SCALE GENOMIC DNA]</scope>
</reference>
<dbReference type="OrthoDB" id="6286709at2759"/>
<dbReference type="CTD" id="20230132"/>
<protein>
    <recommendedName>
        <fullName evidence="3">Tc1-like transposase DDE domain-containing protein</fullName>
    </recommendedName>
</protein>
<dbReference type="AlphaFoldDB" id="V4A799"/>
<organism evidence="1 2">
    <name type="scientific">Lottia gigantea</name>
    <name type="common">Giant owl limpet</name>
    <dbReference type="NCBI Taxonomy" id="225164"/>
    <lineage>
        <taxon>Eukaryota</taxon>
        <taxon>Metazoa</taxon>
        <taxon>Spiralia</taxon>
        <taxon>Lophotrochozoa</taxon>
        <taxon>Mollusca</taxon>
        <taxon>Gastropoda</taxon>
        <taxon>Patellogastropoda</taxon>
        <taxon>Lottioidea</taxon>
        <taxon>Lottiidae</taxon>
        <taxon>Lottia</taxon>
    </lineage>
</organism>
<feature type="non-terminal residue" evidence="1">
    <location>
        <position position="1"/>
    </location>
</feature>
<dbReference type="GO" id="GO:0003676">
    <property type="term" value="F:nucleic acid binding"/>
    <property type="evidence" value="ECO:0007669"/>
    <property type="project" value="InterPro"/>
</dbReference>
<dbReference type="GeneID" id="20230132"/>
<evidence type="ECO:0008006" key="3">
    <source>
        <dbReference type="Google" id="ProtNLM"/>
    </source>
</evidence>
<dbReference type="HOGENOM" id="CLU_033666_12_7_1"/>
<dbReference type="KEGG" id="lgi:LOTGIDRAFT_106641"/>
<sequence>SLSPDLNPIEHLWDEIQRRLNQIQPLPRNAAELSVTFLRVWAQIPKASVNRLCHSMYRRYRAVIIVIHDFVM</sequence>
<evidence type="ECO:0000313" key="2">
    <source>
        <dbReference type="Proteomes" id="UP000030746"/>
    </source>
</evidence>
<proteinExistence type="predicted"/>
<dbReference type="STRING" id="225164.V4A799"/>
<dbReference type="OMA" id="ALIHINC"/>
<dbReference type="RefSeq" id="XP_009060205.1">
    <property type="nucleotide sequence ID" value="XM_009061957.1"/>
</dbReference>
<keyword evidence="2" id="KW-1185">Reference proteome</keyword>
<dbReference type="Gene3D" id="3.30.420.10">
    <property type="entry name" value="Ribonuclease H-like superfamily/Ribonuclease H"/>
    <property type="match status" value="1"/>
</dbReference>
<name>V4A799_LOTGI</name>
<dbReference type="EMBL" id="KB202619">
    <property type="protein sequence ID" value="ESO89166.1"/>
    <property type="molecule type" value="Genomic_DNA"/>
</dbReference>
<accession>V4A799</accession>
<gene>
    <name evidence="1" type="ORF">LOTGIDRAFT_106641</name>
</gene>
<evidence type="ECO:0000313" key="1">
    <source>
        <dbReference type="EMBL" id="ESO89166.1"/>
    </source>
</evidence>
<dbReference type="InterPro" id="IPR036397">
    <property type="entry name" value="RNaseH_sf"/>
</dbReference>